<dbReference type="Pfam" id="PF05157">
    <property type="entry name" value="MshEN"/>
    <property type="match status" value="1"/>
</dbReference>
<dbReference type="GO" id="GO:0016887">
    <property type="term" value="F:ATP hydrolysis activity"/>
    <property type="evidence" value="ECO:0007669"/>
    <property type="project" value="TreeGrafter"/>
</dbReference>
<feature type="domain" description="Type II secretion system protein GspE N-terminal" evidence="5">
    <location>
        <begin position="61"/>
        <end position="138"/>
    </location>
</feature>
<gene>
    <name evidence="6" type="ORF">COV58_04135</name>
</gene>
<dbReference type="InterPro" id="IPR037257">
    <property type="entry name" value="T2SS_E_N_sf"/>
</dbReference>
<evidence type="ECO:0000259" key="5">
    <source>
        <dbReference type="Pfam" id="PF05157"/>
    </source>
</evidence>
<dbReference type="InterPro" id="IPR007831">
    <property type="entry name" value="T2SS_GspE_N"/>
</dbReference>
<dbReference type="PANTHER" id="PTHR30258:SF2">
    <property type="entry name" value="COMG OPERON PROTEIN 1"/>
    <property type="match status" value="1"/>
</dbReference>
<evidence type="ECO:0000256" key="2">
    <source>
        <dbReference type="ARBA" id="ARBA00022741"/>
    </source>
</evidence>
<sequence>MTIPEQELITLLKDIKVLDDKKLKDVNNFMKNAHLEFTEALLQLNLITDEQLGITIANHLKVPFISLSKISIPEEIFHIVPEKIARKQKVIAFARDETGIKLAMSDPSNKDIIEMIAHKTQSTVSPHLATERDIMNAFYIFKKNLQKSFDRLLEASKERDHLHDVPIAKIVDLILETAYYDKVSDIHIEPEEENALVRFRIDGILHDVVVYPTELHDRIMTRIKVLSRLRTDEHMSPQDGKLRHEIEDSFLDLRVSIIPIVEGEKVVMRLLSSHNKNITLTDLGMSESDLEKVSHAYTRSYGMILSTGPTGSGKSTSIYAILKVLNTRSKNITTIEDPVEYRIQGVNQIQVNPKTNLTFATGLRSILRQDPNIVFVGEIRDSETAGIAVNAALTGHLVVSTLHTNDSATALPRLIDMKVEPFLVASTVNVIIAQRLVRKICDMCKISVEMTLADLSENLPNDLVEKHFGKKEKINIYKGTGCAICHSTGYTGRIGVFEVLEVTKRIRALILKKSDSDVIIQQAKEDGMFSMLDDGLNKVSRGETTLEEVLRVTKIEIE</sequence>
<evidence type="ECO:0000256" key="1">
    <source>
        <dbReference type="ARBA" id="ARBA00006611"/>
    </source>
</evidence>
<dbReference type="PANTHER" id="PTHR30258">
    <property type="entry name" value="TYPE II SECRETION SYSTEM PROTEIN GSPE-RELATED"/>
    <property type="match status" value="1"/>
</dbReference>
<feature type="domain" description="Bacterial type II secretion system protein E" evidence="4">
    <location>
        <begin position="163"/>
        <end position="551"/>
    </location>
</feature>
<dbReference type="Gene3D" id="3.30.450.90">
    <property type="match status" value="1"/>
</dbReference>
<dbReference type="Gene3D" id="3.30.300.160">
    <property type="entry name" value="Type II secretion system, protein E, N-terminal domain"/>
    <property type="match status" value="1"/>
</dbReference>
<dbReference type="CDD" id="cd01129">
    <property type="entry name" value="PulE-GspE-like"/>
    <property type="match status" value="1"/>
</dbReference>
<evidence type="ECO:0000259" key="4">
    <source>
        <dbReference type="Pfam" id="PF00437"/>
    </source>
</evidence>
<keyword evidence="3" id="KW-0067">ATP-binding</keyword>
<dbReference type="InterPro" id="IPR027417">
    <property type="entry name" value="P-loop_NTPase"/>
</dbReference>
<dbReference type="FunFam" id="3.40.50.300:FF:000398">
    <property type="entry name" value="Type IV pilus assembly ATPase PilB"/>
    <property type="match status" value="1"/>
</dbReference>
<comment type="caution">
    <text evidence="6">The sequence shown here is derived from an EMBL/GenBank/DDBJ whole genome shotgun (WGS) entry which is preliminary data.</text>
</comment>
<proteinExistence type="inferred from homology"/>
<evidence type="ECO:0000313" key="6">
    <source>
        <dbReference type="EMBL" id="PIQ73142.1"/>
    </source>
</evidence>
<dbReference type="Gene3D" id="3.40.50.300">
    <property type="entry name" value="P-loop containing nucleotide triphosphate hydrolases"/>
    <property type="match status" value="1"/>
</dbReference>
<dbReference type="GO" id="GO:0005524">
    <property type="term" value="F:ATP binding"/>
    <property type="evidence" value="ECO:0007669"/>
    <property type="project" value="UniProtKB-KW"/>
</dbReference>
<dbReference type="InterPro" id="IPR001482">
    <property type="entry name" value="T2SS/T4SS_dom"/>
</dbReference>
<evidence type="ECO:0000313" key="7">
    <source>
        <dbReference type="Proteomes" id="UP000231056"/>
    </source>
</evidence>
<reference evidence="6 7" key="1">
    <citation type="submission" date="2017-09" db="EMBL/GenBank/DDBJ databases">
        <title>Depth-based differentiation of microbial function through sediment-hosted aquifers and enrichment of novel symbionts in the deep terrestrial subsurface.</title>
        <authorList>
            <person name="Probst A.J."/>
            <person name="Ladd B."/>
            <person name="Jarett J.K."/>
            <person name="Geller-Mcgrath D.E."/>
            <person name="Sieber C.M."/>
            <person name="Emerson J.B."/>
            <person name="Anantharaman K."/>
            <person name="Thomas B.C."/>
            <person name="Malmstrom R."/>
            <person name="Stieglmeier M."/>
            <person name="Klingl A."/>
            <person name="Woyke T."/>
            <person name="Ryan C.M."/>
            <person name="Banfield J.F."/>
        </authorList>
    </citation>
    <scope>NUCLEOTIDE SEQUENCE [LARGE SCALE GENOMIC DNA]</scope>
    <source>
        <strain evidence="6">CG11_big_fil_rev_8_21_14_0_20_36_8</strain>
    </source>
</reference>
<dbReference type="SUPFAM" id="SSF52540">
    <property type="entry name" value="P-loop containing nucleoside triphosphate hydrolases"/>
    <property type="match status" value="1"/>
</dbReference>
<accession>A0A2M6ITE5</accession>
<evidence type="ECO:0008006" key="8">
    <source>
        <dbReference type="Google" id="ProtNLM"/>
    </source>
</evidence>
<comment type="similarity">
    <text evidence="1">Belongs to the GSP E family.</text>
</comment>
<dbReference type="Proteomes" id="UP000231056">
    <property type="component" value="Unassembled WGS sequence"/>
</dbReference>
<dbReference type="AlphaFoldDB" id="A0A2M6ITE5"/>
<dbReference type="GO" id="GO:0005886">
    <property type="term" value="C:plasma membrane"/>
    <property type="evidence" value="ECO:0007669"/>
    <property type="project" value="TreeGrafter"/>
</dbReference>
<keyword evidence="2" id="KW-0547">Nucleotide-binding</keyword>
<name>A0A2M6ITE5_9BACT</name>
<protein>
    <recommendedName>
        <fullName evidence="8">Type II secretion system protein GspE</fullName>
    </recommendedName>
</protein>
<dbReference type="EMBL" id="PCVM01000098">
    <property type="protein sequence ID" value="PIQ73142.1"/>
    <property type="molecule type" value="Genomic_DNA"/>
</dbReference>
<dbReference type="Pfam" id="PF00437">
    <property type="entry name" value="T2SSE"/>
    <property type="match status" value="1"/>
</dbReference>
<organism evidence="6 7">
    <name type="scientific">Candidatus Roizmanbacteria bacterium CG11_big_fil_rev_8_21_14_0_20_36_8</name>
    <dbReference type="NCBI Taxonomy" id="1974856"/>
    <lineage>
        <taxon>Bacteria</taxon>
        <taxon>Candidatus Roizmaniibacteriota</taxon>
    </lineage>
</organism>
<evidence type="ECO:0000256" key="3">
    <source>
        <dbReference type="ARBA" id="ARBA00022840"/>
    </source>
</evidence>
<dbReference type="SUPFAM" id="SSF160246">
    <property type="entry name" value="EspE N-terminal domain-like"/>
    <property type="match status" value="1"/>
</dbReference>